<sequence>MSDSAAPPASDPVLPLLTPETTTDPTSSRASLLRKNAHAFCRALLSPPAPPALIEKFFTSTKPRITEHGPAWATAVLPFLGKTFSGKEGCVEYFEVLGKTLKMQMGEATFPGPEGFVVDAEAEITGLGAAEGTAKGVVSVVGRARFESVQTGMGWDEAFIYRLSEWDDEGRFAHWEVWADPLSAWMAVRGKDGGEAS</sequence>
<organism evidence="2 3">
    <name type="scientific">Coniosporium apollinis (strain CBS 100218)</name>
    <name type="common">Rock-inhabiting black yeast</name>
    <dbReference type="NCBI Taxonomy" id="1168221"/>
    <lineage>
        <taxon>Eukaryota</taxon>
        <taxon>Fungi</taxon>
        <taxon>Dikarya</taxon>
        <taxon>Ascomycota</taxon>
        <taxon>Pezizomycotina</taxon>
        <taxon>Dothideomycetes</taxon>
        <taxon>Dothideomycetes incertae sedis</taxon>
        <taxon>Coniosporium</taxon>
    </lineage>
</organism>
<accession>R7YRG0</accession>
<protein>
    <recommendedName>
        <fullName evidence="4">SnoaL-like domain-containing protein</fullName>
    </recommendedName>
</protein>
<gene>
    <name evidence="2" type="ORF">W97_03462</name>
</gene>
<dbReference type="AlphaFoldDB" id="R7YRG0"/>
<dbReference type="OrthoDB" id="3352776at2759"/>
<dbReference type="EMBL" id="JH767567">
    <property type="protein sequence ID" value="EON64231.1"/>
    <property type="molecule type" value="Genomic_DNA"/>
</dbReference>
<evidence type="ECO:0000256" key="1">
    <source>
        <dbReference type="SAM" id="MobiDB-lite"/>
    </source>
</evidence>
<reference evidence="3" key="1">
    <citation type="submission" date="2012-06" db="EMBL/GenBank/DDBJ databases">
        <title>The genome sequence of Coniosporium apollinis CBS 100218.</title>
        <authorList>
            <consortium name="The Broad Institute Genome Sequencing Platform"/>
            <person name="Cuomo C."/>
            <person name="Gorbushina A."/>
            <person name="Noack S."/>
            <person name="Walker B."/>
            <person name="Young S.K."/>
            <person name="Zeng Q."/>
            <person name="Gargeya S."/>
            <person name="Fitzgerald M."/>
            <person name="Haas B."/>
            <person name="Abouelleil A."/>
            <person name="Alvarado L."/>
            <person name="Arachchi H.M."/>
            <person name="Berlin A.M."/>
            <person name="Chapman S.B."/>
            <person name="Goldberg J."/>
            <person name="Griggs A."/>
            <person name="Gujja S."/>
            <person name="Hansen M."/>
            <person name="Howarth C."/>
            <person name="Imamovic A."/>
            <person name="Larimer J."/>
            <person name="McCowan C."/>
            <person name="Montmayeur A."/>
            <person name="Murphy C."/>
            <person name="Neiman D."/>
            <person name="Pearson M."/>
            <person name="Priest M."/>
            <person name="Roberts A."/>
            <person name="Saif S."/>
            <person name="Shea T."/>
            <person name="Sisk P."/>
            <person name="Sykes S."/>
            <person name="Wortman J."/>
            <person name="Nusbaum C."/>
            <person name="Birren B."/>
        </authorList>
    </citation>
    <scope>NUCLEOTIDE SEQUENCE [LARGE SCALE GENOMIC DNA]</scope>
    <source>
        <strain evidence="3">CBS 100218</strain>
    </source>
</reference>
<evidence type="ECO:0000313" key="3">
    <source>
        <dbReference type="Proteomes" id="UP000016924"/>
    </source>
</evidence>
<evidence type="ECO:0000313" key="2">
    <source>
        <dbReference type="EMBL" id="EON64231.1"/>
    </source>
</evidence>
<evidence type="ECO:0008006" key="4">
    <source>
        <dbReference type="Google" id="ProtNLM"/>
    </source>
</evidence>
<feature type="region of interest" description="Disordered" evidence="1">
    <location>
        <begin position="1"/>
        <end position="29"/>
    </location>
</feature>
<dbReference type="OMA" id="TEHGPEW"/>
<dbReference type="Proteomes" id="UP000016924">
    <property type="component" value="Unassembled WGS sequence"/>
</dbReference>
<dbReference type="GeneID" id="19900773"/>
<dbReference type="eggNOG" id="ENOG502SDPH">
    <property type="taxonomic scope" value="Eukaryota"/>
</dbReference>
<feature type="compositionally biased region" description="Low complexity" evidence="1">
    <location>
        <begin position="14"/>
        <end position="26"/>
    </location>
</feature>
<dbReference type="HOGENOM" id="CLU_095773_0_0_1"/>
<proteinExistence type="predicted"/>
<name>R7YRG0_CONA1</name>
<dbReference type="RefSeq" id="XP_007779548.1">
    <property type="nucleotide sequence ID" value="XM_007781358.1"/>
</dbReference>
<keyword evidence="3" id="KW-1185">Reference proteome</keyword>